<evidence type="ECO:0000313" key="2">
    <source>
        <dbReference type="Proteomes" id="UP001479436"/>
    </source>
</evidence>
<dbReference type="Pfam" id="PF07823">
    <property type="entry name" value="CPDase"/>
    <property type="match status" value="1"/>
</dbReference>
<dbReference type="Gene3D" id="3.90.1140.10">
    <property type="entry name" value="Cyclic phosphodiesterase"/>
    <property type="match status" value="1"/>
</dbReference>
<comment type="caution">
    <text evidence="1">The sequence shown here is derived from an EMBL/GenBank/DDBJ whole genome shotgun (WGS) entry which is preliminary data.</text>
</comment>
<sequence>MSNELYKSNSFKGYSLWLSPSPDLPVNGLLQTLITKASESLNSPNFQPHVTLLGAIEATAEEVIKNTQELVTKLQATSIHLEFDQIAVGDAYFQSVLWKVANNENTKVLREVNQLARKFFDKEKEPIFYPHLSLVYGDFTHEQRLAIRDRILLGDFGNLNEQENLDFQVDRILIVDTEGKPHEWKLIAEIMLN</sequence>
<proteinExistence type="predicted"/>
<dbReference type="InterPro" id="IPR009097">
    <property type="entry name" value="Cyclic_Pdiesterase"/>
</dbReference>
<reference evidence="1 2" key="1">
    <citation type="submission" date="2023-04" db="EMBL/GenBank/DDBJ databases">
        <title>Genome of Basidiobolus ranarum AG-B5.</title>
        <authorList>
            <person name="Stajich J.E."/>
            <person name="Carter-House D."/>
            <person name="Gryganskyi A."/>
        </authorList>
    </citation>
    <scope>NUCLEOTIDE SEQUENCE [LARGE SCALE GENOMIC DNA]</scope>
    <source>
        <strain evidence="1 2">AG-B5</strain>
    </source>
</reference>
<dbReference type="PANTHER" id="PTHR28141:SF1">
    <property type="entry name" value="2',3'-CYCLIC-NUCLEOTIDE 3'-PHOSPHODIESTERASE"/>
    <property type="match status" value="1"/>
</dbReference>
<protein>
    <submittedName>
        <fullName evidence="1">Uncharacterized protein</fullName>
    </submittedName>
</protein>
<organism evidence="1 2">
    <name type="scientific">Basidiobolus ranarum</name>
    <dbReference type="NCBI Taxonomy" id="34480"/>
    <lineage>
        <taxon>Eukaryota</taxon>
        <taxon>Fungi</taxon>
        <taxon>Fungi incertae sedis</taxon>
        <taxon>Zoopagomycota</taxon>
        <taxon>Entomophthoromycotina</taxon>
        <taxon>Basidiobolomycetes</taxon>
        <taxon>Basidiobolales</taxon>
        <taxon>Basidiobolaceae</taxon>
        <taxon>Basidiobolus</taxon>
    </lineage>
</organism>
<dbReference type="Proteomes" id="UP001479436">
    <property type="component" value="Unassembled WGS sequence"/>
</dbReference>
<evidence type="ECO:0000313" key="1">
    <source>
        <dbReference type="EMBL" id="KAK9721651.1"/>
    </source>
</evidence>
<accession>A0ABR2W6L8</accession>
<dbReference type="PANTHER" id="PTHR28141">
    <property type="entry name" value="2',3'-CYCLIC-NUCLEOTIDE 3'-PHOSPHODIESTERASE"/>
    <property type="match status" value="1"/>
</dbReference>
<keyword evidence="2" id="KW-1185">Reference proteome</keyword>
<dbReference type="EMBL" id="JASJQH010006972">
    <property type="protein sequence ID" value="KAK9721651.1"/>
    <property type="molecule type" value="Genomic_DNA"/>
</dbReference>
<name>A0ABR2W6L8_9FUNG</name>
<gene>
    <name evidence="1" type="ORF">K7432_003243</name>
</gene>
<dbReference type="SUPFAM" id="SSF55144">
    <property type="entry name" value="LigT-like"/>
    <property type="match status" value="1"/>
</dbReference>
<dbReference type="InterPro" id="IPR012386">
    <property type="entry name" value="Cyclic-nucl_3Pdiesterase"/>
</dbReference>